<reference evidence="4" key="1">
    <citation type="submission" date="2016-06" db="UniProtKB">
        <authorList>
            <consortium name="WormBaseParasite"/>
        </authorList>
    </citation>
    <scope>IDENTIFICATION</scope>
</reference>
<dbReference type="EMBL" id="UYWY01001801">
    <property type="protein sequence ID" value="VDM27254.1"/>
    <property type="molecule type" value="Genomic_DNA"/>
</dbReference>
<organism evidence="3 4">
    <name type="scientific">Toxocara canis</name>
    <name type="common">Canine roundworm</name>
    <dbReference type="NCBI Taxonomy" id="6265"/>
    <lineage>
        <taxon>Eukaryota</taxon>
        <taxon>Metazoa</taxon>
        <taxon>Ecdysozoa</taxon>
        <taxon>Nematoda</taxon>
        <taxon>Chromadorea</taxon>
        <taxon>Rhabditida</taxon>
        <taxon>Spirurina</taxon>
        <taxon>Ascaridomorpha</taxon>
        <taxon>Ascaridoidea</taxon>
        <taxon>Toxocaridae</taxon>
        <taxon>Toxocara</taxon>
    </lineage>
</organism>
<gene>
    <name evidence="2" type="ORF">TCNE_LOCUS2008</name>
</gene>
<evidence type="ECO:0000313" key="4">
    <source>
        <dbReference type="WBParaSite" id="TCNE_0000200901-mRNA-1"/>
    </source>
</evidence>
<dbReference type="WBParaSite" id="TCNE_0000200901-mRNA-1">
    <property type="protein sequence ID" value="TCNE_0000200901-mRNA-1"/>
    <property type="gene ID" value="TCNE_0000200901"/>
</dbReference>
<dbReference type="Proteomes" id="UP000050794">
    <property type="component" value="Unassembled WGS sequence"/>
</dbReference>
<keyword evidence="3" id="KW-1185">Reference proteome</keyword>
<evidence type="ECO:0000313" key="3">
    <source>
        <dbReference type="Proteomes" id="UP000050794"/>
    </source>
</evidence>
<sequence length="232" mass="26738">MRVKYAEDGTIIKELNENEPHNTGSGRGDRCCPPPKKRIKRERLEDDIRVSLMTYKDAKRLMREDESVGLKEVYDRRHITIGWHQCGRVLEAIKSIFSKSLGRYRYQLKAVPLAIGKIKMPPIARIIADQPCMHIDVCVRTIIFRPVVGYPYKCIVTSVGKRFVTAKIFDMITFVAPLKKAMEIPEVGDEVLIRYQNVDIKESICQMKGALTKSRARIVKWRSEEDEEVVSE</sequence>
<evidence type="ECO:0000256" key="1">
    <source>
        <dbReference type="SAM" id="MobiDB-lite"/>
    </source>
</evidence>
<reference evidence="2 3" key="2">
    <citation type="submission" date="2018-11" db="EMBL/GenBank/DDBJ databases">
        <authorList>
            <consortium name="Pathogen Informatics"/>
        </authorList>
    </citation>
    <scope>NUCLEOTIDE SEQUENCE [LARGE SCALE GENOMIC DNA]</scope>
</reference>
<proteinExistence type="predicted"/>
<feature type="region of interest" description="Disordered" evidence="1">
    <location>
        <begin position="16"/>
        <end position="36"/>
    </location>
</feature>
<protein>
    <submittedName>
        <fullName evidence="4">F10E9.4</fullName>
    </submittedName>
</protein>
<evidence type="ECO:0000313" key="2">
    <source>
        <dbReference type="EMBL" id="VDM27254.1"/>
    </source>
</evidence>
<accession>A0A183U0I9</accession>
<dbReference type="AlphaFoldDB" id="A0A183U0I9"/>
<name>A0A183U0I9_TOXCA</name>